<evidence type="ECO:0000313" key="1">
    <source>
        <dbReference type="EMBL" id="AHE56861.1"/>
    </source>
</evidence>
<reference evidence="1 2" key="1">
    <citation type="submission" date="2013-07" db="EMBL/GenBank/DDBJ databases">
        <title>Completed genome of Sphingomonas sanxanigenens NX02.</title>
        <authorList>
            <person name="Ma T."/>
            <person name="Huang H."/>
            <person name="Wu M."/>
            <person name="Li X."/>
            <person name="Li G."/>
        </authorList>
    </citation>
    <scope>NUCLEOTIDE SEQUENCE [LARGE SCALE GENOMIC DNA]</scope>
    <source>
        <strain evidence="1 2">NX02</strain>
    </source>
</reference>
<accession>W0AIB0</accession>
<proteinExistence type="predicted"/>
<dbReference type="HOGENOM" id="CLU_155188_0_0_5"/>
<dbReference type="KEGG" id="ssan:NX02_26335"/>
<sequence length="98" mass="10236">MSLDGAYDCITKSPLGEQKSVFTVISDGSSFTGTNAGDLGSLDVIDGKVDGNQLSWKMEMTSPFPMTLDCTATIEGDSLKGTVSIGAFGSFPMIGTRQ</sequence>
<keyword evidence="2" id="KW-1185">Reference proteome</keyword>
<name>W0AIB0_9SPHN</name>
<dbReference type="STRING" id="1123269.NX02_26335"/>
<gene>
    <name evidence="1" type="ORF">NX02_26335</name>
</gene>
<dbReference type="PATRIC" id="fig|1123269.5.peg.5163"/>
<dbReference type="EMBL" id="CP006644">
    <property type="protein sequence ID" value="AHE56861.1"/>
    <property type="molecule type" value="Genomic_DNA"/>
</dbReference>
<organism evidence="1 2">
    <name type="scientific">Sphingomonas sanxanigenens DSM 19645 = NX02</name>
    <dbReference type="NCBI Taxonomy" id="1123269"/>
    <lineage>
        <taxon>Bacteria</taxon>
        <taxon>Pseudomonadati</taxon>
        <taxon>Pseudomonadota</taxon>
        <taxon>Alphaproteobacteria</taxon>
        <taxon>Sphingomonadales</taxon>
        <taxon>Sphingomonadaceae</taxon>
        <taxon>Sphingomonas</taxon>
    </lineage>
</organism>
<dbReference type="AlphaFoldDB" id="W0AIB0"/>
<dbReference type="eggNOG" id="ENOG50331C5">
    <property type="taxonomic scope" value="Bacteria"/>
</dbReference>
<dbReference type="RefSeq" id="WP_025294961.1">
    <property type="nucleotide sequence ID" value="NZ_CP006644.1"/>
</dbReference>
<dbReference type="Proteomes" id="UP000018851">
    <property type="component" value="Chromosome"/>
</dbReference>
<dbReference type="OrthoDB" id="5145750at2"/>
<protein>
    <submittedName>
        <fullName evidence="1">Uncharacterized protein</fullName>
    </submittedName>
</protein>
<evidence type="ECO:0000313" key="2">
    <source>
        <dbReference type="Proteomes" id="UP000018851"/>
    </source>
</evidence>